<evidence type="ECO:0000256" key="3">
    <source>
        <dbReference type="ARBA" id="ARBA00022801"/>
    </source>
</evidence>
<dbReference type="OrthoDB" id="9782876at2"/>
<proteinExistence type="predicted"/>
<dbReference type="InterPro" id="IPR055438">
    <property type="entry name" value="AstE_AspA_cat"/>
</dbReference>
<dbReference type="PIRSF" id="PIRSF039012">
    <property type="entry name" value="ASP"/>
    <property type="match status" value="1"/>
</dbReference>
<dbReference type="EMBL" id="QJJK01000006">
    <property type="protein sequence ID" value="PXW57907.1"/>
    <property type="molecule type" value="Genomic_DNA"/>
</dbReference>
<dbReference type="SUPFAM" id="SSF53187">
    <property type="entry name" value="Zn-dependent exopeptidases"/>
    <property type="match status" value="1"/>
</dbReference>
<comment type="caution">
    <text evidence="6">The sequence shown here is derived from an EMBL/GenBank/DDBJ whole genome shotgun (WGS) entry which is preliminary data.</text>
</comment>
<keyword evidence="7" id="KW-1185">Reference proteome</keyword>
<dbReference type="Gene3D" id="3.40.630.10">
    <property type="entry name" value="Zn peptidases"/>
    <property type="match status" value="1"/>
</dbReference>
<evidence type="ECO:0000256" key="2">
    <source>
        <dbReference type="ARBA" id="ARBA00022723"/>
    </source>
</evidence>
<dbReference type="Proteomes" id="UP000248021">
    <property type="component" value="Unassembled WGS sequence"/>
</dbReference>
<dbReference type="GO" id="GO:0016811">
    <property type="term" value="F:hydrolase activity, acting on carbon-nitrogen (but not peptide) bonds, in linear amides"/>
    <property type="evidence" value="ECO:0007669"/>
    <property type="project" value="InterPro"/>
</dbReference>
<dbReference type="PANTHER" id="PTHR37326">
    <property type="entry name" value="BLL3975 PROTEIN"/>
    <property type="match status" value="1"/>
</dbReference>
<protein>
    <recommendedName>
        <fullName evidence="5">Succinylglutamate desuccinylase/Aspartoacylase catalytic domain-containing protein</fullName>
    </recommendedName>
</protein>
<evidence type="ECO:0000256" key="1">
    <source>
        <dbReference type="ARBA" id="ARBA00001947"/>
    </source>
</evidence>
<keyword evidence="3" id="KW-0378">Hydrolase</keyword>
<evidence type="ECO:0000313" key="7">
    <source>
        <dbReference type="Proteomes" id="UP000248021"/>
    </source>
</evidence>
<dbReference type="CDD" id="cd06252">
    <property type="entry name" value="M14_ASTE_ASPA-like"/>
    <property type="match status" value="1"/>
</dbReference>
<organism evidence="6 7">
    <name type="scientific">Chelatococcus asaccharovorans</name>
    <dbReference type="NCBI Taxonomy" id="28210"/>
    <lineage>
        <taxon>Bacteria</taxon>
        <taxon>Pseudomonadati</taxon>
        <taxon>Pseudomonadota</taxon>
        <taxon>Alphaproteobacteria</taxon>
        <taxon>Hyphomicrobiales</taxon>
        <taxon>Chelatococcaceae</taxon>
        <taxon>Chelatococcus</taxon>
    </lineage>
</organism>
<keyword evidence="2" id="KW-0479">Metal-binding</keyword>
<evidence type="ECO:0000313" key="6">
    <source>
        <dbReference type="EMBL" id="PXW57907.1"/>
    </source>
</evidence>
<keyword evidence="4" id="KW-0862">Zinc</keyword>
<evidence type="ECO:0000259" key="5">
    <source>
        <dbReference type="Pfam" id="PF24827"/>
    </source>
</evidence>
<dbReference type="RefSeq" id="WP_110375237.1">
    <property type="nucleotide sequence ID" value="NZ_JAHBRY010000001.1"/>
</dbReference>
<dbReference type="InterPro" id="IPR043795">
    <property type="entry name" value="N-alpha-Ac-DABA-like"/>
</dbReference>
<reference evidence="6 7" key="1">
    <citation type="submission" date="2018-05" db="EMBL/GenBank/DDBJ databases">
        <title>Genomic Encyclopedia of Type Strains, Phase IV (KMG-IV): sequencing the most valuable type-strain genomes for metagenomic binning, comparative biology and taxonomic classification.</title>
        <authorList>
            <person name="Goeker M."/>
        </authorList>
    </citation>
    <scope>NUCLEOTIDE SEQUENCE [LARGE SCALE GENOMIC DNA]</scope>
    <source>
        <strain evidence="6 7">DSM 6462</strain>
    </source>
</reference>
<sequence length="338" mass="36356">MTRIQSRIWTPINFAEDGKFADCLRLPHSTTRSAYGWIPVPIVSIKNGDGPTALLIAGSHGDEYEGQLALMNIARELQPESLKGRVIIIPSLNYPAVKAGIRVSPLDDGNLNRSFPGNALGTPTAMIAHYVSDFMLPMADIVVDLHSGGFSLDYVHCALIRPGRTPDETNKLFELLQVFGAPVSFISSGASGGGATTLNAVAREMGVPCITTEMGGGATLSLRGLQIAENGTKRLLKHVGIAPTIEVPASTGSELMENPGSEFSLYADGDGIFEPFFAVGDHVKRGQFAGRLYTIDNPTQKPQDLYFPQSGQISCRRHPSLTTRGDCLYNLMRPIAAR</sequence>
<dbReference type="PANTHER" id="PTHR37326:SF1">
    <property type="entry name" value="BLL3975 PROTEIN"/>
    <property type="match status" value="1"/>
</dbReference>
<dbReference type="InterPro" id="IPR053138">
    <property type="entry name" value="N-alpha-Ac-DABA_deacetylase"/>
</dbReference>
<comment type="cofactor">
    <cofactor evidence="1">
        <name>Zn(2+)</name>
        <dbReference type="ChEBI" id="CHEBI:29105"/>
    </cofactor>
</comment>
<dbReference type="GO" id="GO:0046872">
    <property type="term" value="F:metal ion binding"/>
    <property type="evidence" value="ECO:0007669"/>
    <property type="project" value="UniProtKB-KW"/>
</dbReference>
<dbReference type="GO" id="GO:0016788">
    <property type="term" value="F:hydrolase activity, acting on ester bonds"/>
    <property type="evidence" value="ECO:0007669"/>
    <property type="project" value="InterPro"/>
</dbReference>
<name>A0A2V3U5C4_9HYPH</name>
<accession>A0A2V3U5C4</accession>
<dbReference type="AlphaFoldDB" id="A0A2V3U5C4"/>
<evidence type="ECO:0000256" key="4">
    <source>
        <dbReference type="ARBA" id="ARBA00022833"/>
    </source>
</evidence>
<gene>
    <name evidence="6" type="ORF">C7450_10679</name>
</gene>
<feature type="domain" description="Succinylglutamate desuccinylase/Aspartoacylase catalytic" evidence="5">
    <location>
        <begin position="49"/>
        <end position="238"/>
    </location>
</feature>
<dbReference type="Pfam" id="PF24827">
    <property type="entry name" value="AstE_AspA_cat"/>
    <property type="match status" value="1"/>
</dbReference>